<dbReference type="RefSeq" id="XP_032829472.1">
    <property type="nucleotide sequence ID" value="XM_032973581.1"/>
</dbReference>
<feature type="compositionally biased region" description="Basic and acidic residues" evidence="1">
    <location>
        <begin position="822"/>
        <end position="837"/>
    </location>
</feature>
<evidence type="ECO:0000256" key="1">
    <source>
        <dbReference type="SAM" id="MobiDB-lite"/>
    </source>
</evidence>
<dbReference type="Proteomes" id="UP001318040">
    <property type="component" value="Chromosome 51"/>
</dbReference>
<feature type="compositionally biased region" description="Basic and acidic residues" evidence="1">
    <location>
        <begin position="340"/>
        <end position="364"/>
    </location>
</feature>
<sequence>MDPLPHYCYTYNLRNLMRFPLNEEPQKRSLNHDHVTSCLKCSRHYPSASTEDSRRHLPHRPRSVRAPSTEPATAASSAAPGSASQPDKMVPMNTSTLTDLMKSVINKTVELSCAAAAEGNRPGYGVFRGVPMNPLALQTHPYPHKHPMAGFVWQIPPQMQCNTPTLWQQPPMYYPRQGLPPCVPGQSSTWTALGNSYPPGYSSKSAFSPVSTSSSSSHLQDHSVQHQHPPGVFPFGPPPLYPAPPPVPTSSTVMPKPEIPTAVNVQPTATTAPMHIPMSMPQSHSVTPQMVNRGDSALPLYAGYVGASVGLDVTLPALLSTIQEGMDPRRKVVKFIAAKQKEEHGACTSHRNDSLAQKSRDEKAPNQTTNVTECRVAQAHSSTTLHATNSSLGEHNKEPTKFRKKHLVALWDMELKSAEPQGSLIIDSSCEDLSGQGGHKSIYLGKQMMKMNFCSSVQSETADSQGGKESPLACLPEAVLGQRLEDNAATAAEPLVAMKITEGEQVEAIAATPEAKYVAAGNSEIGSNQSAMQVAESRFTQNLEEQEAATSEQHNAASVVFKIRDVYSVTKSEFDTLYKTNIGNDYSKTENESSSAATETIGNRDARTTIVNTDGVEHPFSSGSDMCKAQTDDHEMQLSSGSEITNSVFTEMFLKGRSRKTKHSGESGINTGDDENCSESKIPRTKMKGNEKHFGTNRPKEEVIDDFDIILKIVKQEDADATDGGEPRVGSPLRCCEIDVESRNTLASLLKVKHIGQLEATRGDANCAIAPCVGDRWGALTRTPQPKRPIRLERSRKSWVQPFGLTAINHFRDFKNQGLESQAKEWGKASPEVKEEPSFAMSPSTNW</sequence>
<evidence type="ECO:0000313" key="2">
    <source>
        <dbReference type="Proteomes" id="UP001318040"/>
    </source>
</evidence>
<evidence type="ECO:0000313" key="5">
    <source>
        <dbReference type="RefSeq" id="XP_032829473.1"/>
    </source>
</evidence>
<keyword evidence="2" id="KW-1185">Reference proteome</keyword>
<protein>
    <submittedName>
        <fullName evidence="3 4">Uncharacterized protein LOC116953404</fullName>
    </submittedName>
</protein>
<name>A0AAJ7U727_PETMA</name>
<feature type="compositionally biased region" description="Low complexity" evidence="1">
    <location>
        <begin position="66"/>
        <end position="84"/>
    </location>
</feature>
<evidence type="ECO:0000313" key="4">
    <source>
        <dbReference type="RefSeq" id="XP_032829472.1"/>
    </source>
</evidence>
<accession>A0AAJ7U727</accession>
<feature type="region of interest" description="Disordered" evidence="1">
    <location>
        <begin position="657"/>
        <end position="682"/>
    </location>
</feature>
<feature type="region of interest" description="Disordered" evidence="1">
    <location>
        <begin position="340"/>
        <end position="369"/>
    </location>
</feature>
<feature type="region of interest" description="Disordered" evidence="1">
    <location>
        <begin position="203"/>
        <end position="229"/>
    </location>
</feature>
<organism evidence="2 4">
    <name type="scientific">Petromyzon marinus</name>
    <name type="common">Sea lamprey</name>
    <dbReference type="NCBI Taxonomy" id="7757"/>
    <lineage>
        <taxon>Eukaryota</taxon>
        <taxon>Metazoa</taxon>
        <taxon>Chordata</taxon>
        <taxon>Craniata</taxon>
        <taxon>Vertebrata</taxon>
        <taxon>Cyclostomata</taxon>
        <taxon>Hyperoartia</taxon>
        <taxon>Petromyzontiformes</taxon>
        <taxon>Petromyzontidae</taxon>
        <taxon>Petromyzon</taxon>
    </lineage>
</organism>
<dbReference type="AlphaFoldDB" id="A0AAJ7U727"/>
<dbReference type="KEGG" id="pmrn:116953404"/>
<evidence type="ECO:0000313" key="6">
    <source>
        <dbReference type="RefSeq" id="XP_032829474.1"/>
    </source>
</evidence>
<dbReference type="RefSeq" id="XP_032829471.1">
    <property type="nucleotide sequence ID" value="XM_032973580.1"/>
</dbReference>
<feature type="compositionally biased region" description="Low complexity" evidence="1">
    <location>
        <begin position="203"/>
        <end position="217"/>
    </location>
</feature>
<feature type="region of interest" description="Disordered" evidence="1">
    <location>
        <begin position="43"/>
        <end position="93"/>
    </location>
</feature>
<gene>
    <name evidence="3 4 5 6" type="primary">LOC116953404</name>
</gene>
<proteinExistence type="predicted"/>
<dbReference type="SUPFAM" id="SSF81995">
    <property type="entry name" value="beta-sandwich domain of Sec23/24"/>
    <property type="match status" value="1"/>
</dbReference>
<feature type="region of interest" description="Disordered" evidence="1">
    <location>
        <begin position="819"/>
        <end position="847"/>
    </location>
</feature>
<dbReference type="RefSeq" id="XP_032829474.1">
    <property type="nucleotide sequence ID" value="XM_032973583.1"/>
</dbReference>
<dbReference type="RefSeq" id="XP_032829473.1">
    <property type="nucleotide sequence ID" value="XM_032973582.1"/>
</dbReference>
<evidence type="ECO:0000313" key="3">
    <source>
        <dbReference type="RefSeq" id="XP_032829471.1"/>
    </source>
</evidence>
<reference evidence="3 4" key="1">
    <citation type="submission" date="2025-04" db="UniProtKB">
        <authorList>
            <consortium name="RefSeq"/>
        </authorList>
    </citation>
    <scope>IDENTIFICATION</scope>
    <source>
        <tissue evidence="3 4">Sperm</tissue>
    </source>
</reference>